<dbReference type="EMBL" id="BONX01000015">
    <property type="protein sequence ID" value="GIG96037.1"/>
    <property type="molecule type" value="Genomic_DNA"/>
</dbReference>
<name>A0ABQ4EMZ4_9ACTN</name>
<dbReference type="Proteomes" id="UP000621500">
    <property type="component" value="Unassembled WGS sequence"/>
</dbReference>
<dbReference type="InterPro" id="IPR028978">
    <property type="entry name" value="Chorismate_lyase_/UTRA_dom_sf"/>
</dbReference>
<protein>
    <recommendedName>
        <fullName evidence="1">UbiC transcription regulator-associated domain-containing protein</fullName>
    </recommendedName>
</protein>
<evidence type="ECO:0000259" key="1">
    <source>
        <dbReference type="SMART" id="SM00866"/>
    </source>
</evidence>
<proteinExistence type="predicted"/>
<dbReference type="InterPro" id="IPR050679">
    <property type="entry name" value="Bact_HTH_transcr_reg"/>
</dbReference>
<dbReference type="InterPro" id="IPR011663">
    <property type="entry name" value="UTRA"/>
</dbReference>
<dbReference type="PANTHER" id="PTHR44846:SF17">
    <property type="entry name" value="GNTR-FAMILY TRANSCRIPTIONAL REGULATOR"/>
    <property type="match status" value="1"/>
</dbReference>
<comment type="caution">
    <text evidence="2">The sequence shown here is derived from an EMBL/GenBank/DDBJ whole genome shotgun (WGS) entry which is preliminary data.</text>
</comment>
<accession>A0ABQ4EMZ4</accession>
<dbReference type="Gene3D" id="3.40.1410.10">
    <property type="entry name" value="Chorismate lyase-like"/>
    <property type="match status" value="1"/>
</dbReference>
<dbReference type="PANTHER" id="PTHR44846">
    <property type="entry name" value="MANNOSYL-D-GLYCERATE TRANSPORT/METABOLISM SYSTEM REPRESSOR MNGR-RELATED"/>
    <property type="match status" value="1"/>
</dbReference>
<feature type="domain" description="UbiC transcription regulator-associated" evidence="1">
    <location>
        <begin position="1"/>
        <end position="143"/>
    </location>
</feature>
<gene>
    <name evidence="2" type="ORF">Pma05_26100</name>
</gene>
<dbReference type="Pfam" id="PF07702">
    <property type="entry name" value="UTRA"/>
    <property type="match status" value="1"/>
</dbReference>
<evidence type="ECO:0000313" key="2">
    <source>
        <dbReference type="EMBL" id="GIG96037.1"/>
    </source>
</evidence>
<reference evidence="2 3" key="1">
    <citation type="submission" date="2021-01" db="EMBL/GenBank/DDBJ databases">
        <title>Whole genome shotgun sequence of Plantactinospora mayteni NBRC 109088.</title>
        <authorList>
            <person name="Komaki H."/>
            <person name="Tamura T."/>
        </authorList>
    </citation>
    <scope>NUCLEOTIDE SEQUENCE [LARGE SCALE GENOMIC DNA]</scope>
    <source>
        <strain evidence="2 3">NBRC 109088</strain>
    </source>
</reference>
<sequence length="152" mass="16985">MQGRTPHAECYAISRQPAPSDIAGLLSLAPGEQVICRENRYYADGEPIQLGHTYIPLKIAKSSALFHKTNLGPGGLFERLEDLGYRVARIREQVTTRFPTRQEALALKTPPYVPVILVLHTATDDNGSPFEVTRFIMRSDLMTVQYEMPLGD</sequence>
<organism evidence="2 3">
    <name type="scientific">Plantactinospora mayteni</name>
    <dbReference type="NCBI Taxonomy" id="566021"/>
    <lineage>
        <taxon>Bacteria</taxon>
        <taxon>Bacillati</taxon>
        <taxon>Actinomycetota</taxon>
        <taxon>Actinomycetes</taxon>
        <taxon>Micromonosporales</taxon>
        <taxon>Micromonosporaceae</taxon>
        <taxon>Plantactinospora</taxon>
    </lineage>
</organism>
<keyword evidence="3" id="KW-1185">Reference proteome</keyword>
<dbReference type="SMART" id="SM00866">
    <property type="entry name" value="UTRA"/>
    <property type="match status" value="1"/>
</dbReference>
<dbReference type="SUPFAM" id="SSF64288">
    <property type="entry name" value="Chorismate lyase-like"/>
    <property type="match status" value="1"/>
</dbReference>
<evidence type="ECO:0000313" key="3">
    <source>
        <dbReference type="Proteomes" id="UP000621500"/>
    </source>
</evidence>